<dbReference type="Proteomes" id="UP000075809">
    <property type="component" value="Unassembled WGS sequence"/>
</dbReference>
<dbReference type="AlphaFoldDB" id="A0A151XEU5"/>
<sequence length="187" mass="21741">LEIGVNLRRQVSWQSRERDSEKDESAERRTEQNAVCVFRIKGRPIVDFPGRYLSDSSRHSWRHLRFSILRKRTRPLDTYYALRSFSSSPSSSPLSSVFSTDIHAVATLCLYLQRIKSFTSCAELEKSNEAFGGSTNRRAEVRGIARTFYPRRSANEVLAFECRPRIYENFDSYKTNLSLPHIMIESY</sequence>
<dbReference type="EMBL" id="KQ982254">
    <property type="protein sequence ID" value="KYQ58810.1"/>
    <property type="molecule type" value="Genomic_DNA"/>
</dbReference>
<gene>
    <name evidence="1" type="ORF">ALC60_02458</name>
</gene>
<accession>A0A151XEU5</accession>
<name>A0A151XEU5_9HYME</name>
<organism evidence="1 2">
    <name type="scientific">Mycetomoellerius zeteki</name>
    <dbReference type="NCBI Taxonomy" id="64791"/>
    <lineage>
        <taxon>Eukaryota</taxon>
        <taxon>Metazoa</taxon>
        <taxon>Ecdysozoa</taxon>
        <taxon>Arthropoda</taxon>
        <taxon>Hexapoda</taxon>
        <taxon>Insecta</taxon>
        <taxon>Pterygota</taxon>
        <taxon>Neoptera</taxon>
        <taxon>Endopterygota</taxon>
        <taxon>Hymenoptera</taxon>
        <taxon>Apocrita</taxon>
        <taxon>Aculeata</taxon>
        <taxon>Formicoidea</taxon>
        <taxon>Formicidae</taxon>
        <taxon>Myrmicinae</taxon>
        <taxon>Mycetomoellerius</taxon>
    </lineage>
</organism>
<proteinExistence type="predicted"/>
<evidence type="ECO:0000313" key="1">
    <source>
        <dbReference type="EMBL" id="KYQ58810.1"/>
    </source>
</evidence>
<protein>
    <submittedName>
        <fullName evidence="1">Uncharacterized protein</fullName>
    </submittedName>
</protein>
<evidence type="ECO:0000313" key="2">
    <source>
        <dbReference type="Proteomes" id="UP000075809"/>
    </source>
</evidence>
<reference evidence="1 2" key="1">
    <citation type="submission" date="2015-09" db="EMBL/GenBank/DDBJ databases">
        <title>Trachymyrmex zeteki WGS genome.</title>
        <authorList>
            <person name="Nygaard S."/>
            <person name="Hu H."/>
            <person name="Boomsma J."/>
            <person name="Zhang G."/>
        </authorList>
    </citation>
    <scope>NUCLEOTIDE SEQUENCE [LARGE SCALE GENOMIC DNA]</scope>
    <source>
        <strain evidence="1">Tzet28-1</strain>
        <tissue evidence="1">Whole body</tissue>
    </source>
</reference>
<feature type="non-terminal residue" evidence="1">
    <location>
        <position position="1"/>
    </location>
</feature>
<keyword evidence="2" id="KW-1185">Reference proteome</keyword>